<dbReference type="Proteomes" id="UP000236723">
    <property type="component" value="Unassembled WGS sequence"/>
</dbReference>
<evidence type="ECO:0000256" key="11">
    <source>
        <dbReference type="ARBA" id="ARBA00023235"/>
    </source>
</evidence>
<dbReference type="InterPro" id="IPR011604">
    <property type="entry name" value="PDDEXK-like_dom_sf"/>
</dbReference>
<dbReference type="RefSeq" id="WP_103936541.1">
    <property type="nucleotide sequence ID" value="NZ_FNVO01000002.1"/>
</dbReference>
<keyword evidence="11" id="KW-0413">Isomerase</keyword>
<keyword evidence="9" id="KW-0238">DNA-binding</keyword>
<accession>A0A1H5VCG1</accession>
<dbReference type="GO" id="GO:0004527">
    <property type="term" value="F:exonuclease activity"/>
    <property type="evidence" value="ECO:0007669"/>
    <property type="project" value="UniProtKB-KW"/>
</dbReference>
<dbReference type="GO" id="GO:0005829">
    <property type="term" value="C:cytosol"/>
    <property type="evidence" value="ECO:0007669"/>
    <property type="project" value="TreeGrafter"/>
</dbReference>
<keyword evidence="6 15" id="KW-0347">Helicase</keyword>
<keyword evidence="5 15" id="KW-0378">Hydrolase</keyword>
<dbReference type="Gene3D" id="1.10.10.160">
    <property type="match status" value="1"/>
</dbReference>
<feature type="binding site" evidence="15">
    <location>
        <begin position="35"/>
        <end position="42"/>
    </location>
    <ligand>
        <name>ATP</name>
        <dbReference type="ChEBI" id="CHEBI:30616"/>
    </ligand>
</feature>
<dbReference type="PROSITE" id="PS51198">
    <property type="entry name" value="UVRD_HELICASE_ATP_BIND"/>
    <property type="match status" value="1"/>
</dbReference>
<comment type="catalytic activity">
    <reaction evidence="12">
        <text>Couples ATP hydrolysis with the unwinding of duplex DNA by translocating in the 3'-5' direction.</text>
        <dbReference type="EC" id="5.6.2.4"/>
    </reaction>
</comment>
<dbReference type="CDD" id="cd17932">
    <property type="entry name" value="DEXQc_UvrD"/>
    <property type="match status" value="1"/>
</dbReference>
<dbReference type="InterPro" id="IPR000212">
    <property type="entry name" value="DNA_helicase_UvrD/REP"/>
</dbReference>
<feature type="domain" description="UvrD-like helicase C-terminal" evidence="19">
    <location>
        <begin position="351"/>
        <end position="692"/>
    </location>
</feature>
<feature type="coiled-coil region" evidence="16">
    <location>
        <begin position="70"/>
        <end position="97"/>
    </location>
</feature>
<evidence type="ECO:0000256" key="5">
    <source>
        <dbReference type="ARBA" id="ARBA00022801"/>
    </source>
</evidence>
<dbReference type="Gene3D" id="3.40.50.300">
    <property type="entry name" value="P-loop containing nucleotide triphosphate hydrolases"/>
    <property type="match status" value="3"/>
</dbReference>
<evidence type="ECO:0000256" key="4">
    <source>
        <dbReference type="ARBA" id="ARBA00022763"/>
    </source>
</evidence>
<dbReference type="EC" id="5.6.2.4" evidence="13"/>
<keyword evidence="21" id="KW-1185">Reference proteome</keyword>
<evidence type="ECO:0000256" key="17">
    <source>
        <dbReference type="SAM" id="MobiDB-lite"/>
    </source>
</evidence>
<name>A0A1H5VCG1_9ACTN</name>
<comment type="similarity">
    <text evidence="1">Belongs to the helicase family. UvrD subfamily.</text>
</comment>
<keyword evidence="8 15" id="KW-0067">ATP-binding</keyword>
<evidence type="ECO:0000256" key="12">
    <source>
        <dbReference type="ARBA" id="ARBA00034617"/>
    </source>
</evidence>
<evidence type="ECO:0000256" key="10">
    <source>
        <dbReference type="ARBA" id="ARBA00023204"/>
    </source>
</evidence>
<evidence type="ECO:0000256" key="1">
    <source>
        <dbReference type="ARBA" id="ARBA00009922"/>
    </source>
</evidence>
<dbReference type="GO" id="GO:0003677">
    <property type="term" value="F:DNA binding"/>
    <property type="evidence" value="ECO:0007669"/>
    <property type="project" value="UniProtKB-KW"/>
</dbReference>
<feature type="compositionally biased region" description="Low complexity" evidence="17">
    <location>
        <begin position="525"/>
        <end position="544"/>
    </location>
</feature>
<dbReference type="PANTHER" id="PTHR11070:SF55">
    <property type="entry name" value="DNA 3'-5' HELICASE"/>
    <property type="match status" value="1"/>
</dbReference>
<sequence>MITPAELARLLEIPEPTAEQARVIAAPLAPMAVVAGAGSGKSETMAARVVWLVANGFVRPERVLGLTFTRKAAAELAARVRRRLDQLRERLPADELERLGGEALFDGEPVVSTYHSYAARLFGDHALREALEPTMRLIGPAVAWQLASRVVDAYDGPMDSVDWQPDTVVRAVLDLAGDLAEHLRTPEHVREVGRWLEERFAALPKPLKEQRDILARHAVREQLLPLVEAYGRAKAEREVVDHGDQMALAARIAYRHPEVGMIERSRYSVVLLDEYQDTSHAQLVLLKSLFGGGHPVTAVGDPCQSIYGWRGASAGNLLRFAHDFPLHAPIADRPPPPAPIAQLSVSWRNGERILDAAARVQQDLRADAKVVPRLYSGESRRERGRVECALFGTVEEEAERIAARVRLLLAADPETAPDGRPWDEGPLKYSDIAVLARKRAQLPPIRRELEALGIPVEVVGLGGLLTVPEVQDVVATLRVMHDPTAGASLARLLTGPRWRIGPHDLVALGRRARELAREASRDVTPPEGAAEPDPAPASDRSASSDADDPLRQVVTELNQETGSLVDALDDLGAPDAYSPEGLSRLRRLAAELRSLRSQVGLSLPDLVTEVERTLGLDIEVAARSGLDPVAARADLDAFIDAASSFVETAEDPTLGAFLAYLKAAETEEFGLQAGRVGEGDSVKLLTVHAAKGLEWPVVIVPGLSFTPTKGGGPAKGSIFPSPPRSPTRWTANPRLLPFRLRGDHRDLPTLRGLTKEDLAEFNEACAERDFLEERRLAYVAVTRASHLLIATGYWWGSSSRPLGPSPFLEEIREVCMSGAGSVVVWTDPPEPDAANPLLADSAEAVWPTTAEGRRHEAVVEGAAMVQDAMIGRPTPWAGDAGLTDADRSRMTAWARDVELLLAERDRGRGGDGLLVELPAQLTVSTLVSLSRDPEALARSIRRPMPRPPAPYARRGTAFHRWLESRWGQQRLLGFDELPGAADEDAADDSMLAQLQRRFEESEWAARTPIDIEVTFETILGDRVVRGRMDAVFRAADGGYEIVDWKTGRLPSDEEFEHAAVQLAAYRLAWSDLMNVPLDKVSAAFHYVSADRTIRPADLLDATGLTALLETVRSVD</sequence>
<dbReference type="SUPFAM" id="SSF52540">
    <property type="entry name" value="P-loop containing nucleoside triphosphate hydrolases"/>
    <property type="match status" value="1"/>
</dbReference>
<keyword evidence="3 15" id="KW-0547">Nucleotide-binding</keyword>
<dbReference type="GO" id="GO:0043138">
    <property type="term" value="F:3'-5' DNA helicase activity"/>
    <property type="evidence" value="ECO:0007669"/>
    <property type="project" value="UniProtKB-EC"/>
</dbReference>
<dbReference type="AlphaFoldDB" id="A0A1H5VCG1"/>
<dbReference type="InterPro" id="IPR014016">
    <property type="entry name" value="UvrD-like_ATP-bd"/>
</dbReference>
<evidence type="ECO:0000256" key="8">
    <source>
        <dbReference type="ARBA" id="ARBA00022840"/>
    </source>
</evidence>
<evidence type="ECO:0000256" key="16">
    <source>
        <dbReference type="SAM" id="Coils"/>
    </source>
</evidence>
<evidence type="ECO:0000256" key="13">
    <source>
        <dbReference type="ARBA" id="ARBA00034808"/>
    </source>
</evidence>
<proteinExistence type="inferred from homology"/>
<organism evidence="20 21">
    <name type="scientific">Thermomonospora echinospora</name>
    <dbReference type="NCBI Taxonomy" id="1992"/>
    <lineage>
        <taxon>Bacteria</taxon>
        <taxon>Bacillati</taxon>
        <taxon>Actinomycetota</taxon>
        <taxon>Actinomycetes</taxon>
        <taxon>Streptosporangiales</taxon>
        <taxon>Thermomonosporaceae</taxon>
        <taxon>Thermomonospora</taxon>
    </lineage>
</organism>
<dbReference type="EMBL" id="FNVO01000002">
    <property type="protein sequence ID" value="SEF84920.1"/>
    <property type="molecule type" value="Genomic_DNA"/>
</dbReference>
<evidence type="ECO:0000256" key="7">
    <source>
        <dbReference type="ARBA" id="ARBA00022839"/>
    </source>
</evidence>
<keyword evidence="4" id="KW-0227">DNA damage</keyword>
<dbReference type="GO" id="GO:0005524">
    <property type="term" value="F:ATP binding"/>
    <property type="evidence" value="ECO:0007669"/>
    <property type="project" value="UniProtKB-UniRule"/>
</dbReference>
<evidence type="ECO:0000256" key="2">
    <source>
        <dbReference type="ARBA" id="ARBA00022722"/>
    </source>
</evidence>
<dbReference type="InterPro" id="IPR014017">
    <property type="entry name" value="DNA_helicase_UvrD-like_C"/>
</dbReference>
<evidence type="ECO:0000256" key="9">
    <source>
        <dbReference type="ARBA" id="ARBA00023125"/>
    </source>
</evidence>
<evidence type="ECO:0000256" key="3">
    <source>
        <dbReference type="ARBA" id="ARBA00022741"/>
    </source>
</evidence>
<dbReference type="InterPro" id="IPR027417">
    <property type="entry name" value="P-loop_NTPase"/>
</dbReference>
<dbReference type="Gene3D" id="1.10.486.10">
    <property type="entry name" value="PCRA, domain 4"/>
    <property type="match status" value="1"/>
</dbReference>
<dbReference type="GO" id="GO:0000725">
    <property type="term" value="P:recombinational repair"/>
    <property type="evidence" value="ECO:0007669"/>
    <property type="project" value="TreeGrafter"/>
</dbReference>
<dbReference type="PROSITE" id="PS51217">
    <property type="entry name" value="UVRD_HELICASE_CTER"/>
    <property type="match status" value="1"/>
</dbReference>
<dbReference type="InterPro" id="IPR013986">
    <property type="entry name" value="DExx_box_DNA_helicase_dom_sf"/>
</dbReference>
<dbReference type="Pfam" id="PF00580">
    <property type="entry name" value="UvrD-helicase"/>
    <property type="match status" value="1"/>
</dbReference>
<evidence type="ECO:0000259" key="19">
    <source>
        <dbReference type="PROSITE" id="PS51217"/>
    </source>
</evidence>
<evidence type="ECO:0000256" key="14">
    <source>
        <dbReference type="ARBA" id="ARBA00048988"/>
    </source>
</evidence>
<keyword evidence="2" id="KW-0540">Nuclease</keyword>
<dbReference type="PANTHER" id="PTHR11070">
    <property type="entry name" value="UVRD / RECB / PCRA DNA HELICASE FAMILY MEMBER"/>
    <property type="match status" value="1"/>
</dbReference>
<evidence type="ECO:0000313" key="21">
    <source>
        <dbReference type="Proteomes" id="UP000236723"/>
    </source>
</evidence>
<feature type="region of interest" description="Disordered" evidence="17">
    <location>
        <begin position="517"/>
        <end position="547"/>
    </location>
</feature>
<keyword evidence="16" id="KW-0175">Coiled coil</keyword>
<protein>
    <recommendedName>
        <fullName evidence="13">DNA 3'-5' helicase</fullName>
        <ecNumber evidence="13">5.6.2.4</ecNumber>
    </recommendedName>
</protein>
<dbReference type="GO" id="GO:0033202">
    <property type="term" value="C:DNA helicase complex"/>
    <property type="evidence" value="ECO:0007669"/>
    <property type="project" value="TreeGrafter"/>
</dbReference>
<evidence type="ECO:0000259" key="18">
    <source>
        <dbReference type="PROSITE" id="PS51198"/>
    </source>
</evidence>
<dbReference type="Gene3D" id="3.90.320.10">
    <property type="match status" value="1"/>
</dbReference>
<reference evidence="21" key="1">
    <citation type="submission" date="2016-10" db="EMBL/GenBank/DDBJ databases">
        <authorList>
            <person name="Varghese N."/>
            <person name="Submissions S."/>
        </authorList>
    </citation>
    <scope>NUCLEOTIDE SEQUENCE [LARGE SCALE GENOMIC DNA]</scope>
    <source>
        <strain evidence="21">DSM 43163</strain>
    </source>
</reference>
<dbReference type="Pfam" id="PF12705">
    <property type="entry name" value="PDDEXK_1"/>
    <property type="match status" value="1"/>
</dbReference>
<feature type="domain" description="UvrD-like helicase ATP-binding" evidence="18">
    <location>
        <begin position="14"/>
        <end position="350"/>
    </location>
</feature>
<dbReference type="InterPro" id="IPR011335">
    <property type="entry name" value="Restrct_endonuc-II-like"/>
</dbReference>
<keyword evidence="10" id="KW-0234">DNA repair</keyword>
<comment type="catalytic activity">
    <reaction evidence="14">
        <text>ATP + H2O = ADP + phosphate + H(+)</text>
        <dbReference type="Rhea" id="RHEA:13065"/>
        <dbReference type="ChEBI" id="CHEBI:15377"/>
        <dbReference type="ChEBI" id="CHEBI:15378"/>
        <dbReference type="ChEBI" id="CHEBI:30616"/>
        <dbReference type="ChEBI" id="CHEBI:43474"/>
        <dbReference type="ChEBI" id="CHEBI:456216"/>
        <dbReference type="EC" id="5.6.2.4"/>
    </reaction>
</comment>
<dbReference type="InterPro" id="IPR038726">
    <property type="entry name" value="PDDEXK_AddAB-type"/>
</dbReference>
<dbReference type="Pfam" id="PF13361">
    <property type="entry name" value="UvrD_C"/>
    <property type="match status" value="2"/>
</dbReference>
<dbReference type="SUPFAM" id="SSF52980">
    <property type="entry name" value="Restriction endonuclease-like"/>
    <property type="match status" value="1"/>
</dbReference>
<evidence type="ECO:0000256" key="6">
    <source>
        <dbReference type="ARBA" id="ARBA00022806"/>
    </source>
</evidence>
<gene>
    <name evidence="20" type="ORF">SAMN04489712_102260</name>
</gene>
<evidence type="ECO:0000256" key="15">
    <source>
        <dbReference type="PROSITE-ProRule" id="PRU00560"/>
    </source>
</evidence>
<keyword evidence="7" id="KW-0269">Exonuclease</keyword>
<evidence type="ECO:0000313" key="20">
    <source>
        <dbReference type="EMBL" id="SEF84920.1"/>
    </source>
</evidence>
<dbReference type="OrthoDB" id="4812256at2"/>